<keyword evidence="1 2" id="KW-0344">Guanine-nucleotide releasing factor</keyword>
<feature type="coiled-coil region" evidence="3">
    <location>
        <begin position="962"/>
        <end position="1024"/>
    </location>
</feature>
<dbReference type="PROSITE" id="PS00720">
    <property type="entry name" value="RASGEF"/>
    <property type="match status" value="1"/>
</dbReference>
<dbReference type="PROSITE" id="PS50009">
    <property type="entry name" value="RASGEF_CAT"/>
    <property type="match status" value="1"/>
</dbReference>
<dbReference type="InterPro" id="IPR036964">
    <property type="entry name" value="RASGEF_cat_dom_sf"/>
</dbReference>
<dbReference type="AlphaFoldDB" id="A0A9Q0LJ37"/>
<dbReference type="Gene3D" id="1.20.5.170">
    <property type="match status" value="1"/>
</dbReference>
<keyword evidence="3" id="KW-0175">Coiled coil</keyword>
<feature type="transmembrane region" description="Helical" evidence="5">
    <location>
        <begin position="1059"/>
        <end position="1076"/>
    </location>
</feature>
<dbReference type="OrthoDB" id="5295208at2759"/>
<evidence type="ECO:0000256" key="1">
    <source>
        <dbReference type="ARBA" id="ARBA00022658"/>
    </source>
</evidence>
<dbReference type="Gene3D" id="2.30.30.190">
    <property type="entry name" value="CAP Gly-rich-like domain"/>
    <property type="match status" value="1"/>
</dbReference>
<dbReference type="Gene3D" id="1.10.840.10">
    <property type="entry name" value="Ras guanine-nucleotide exchange factors catalytic domain"/>
    <property type="match status" value="1"/>
</dbReference>
<feature type="coiled-coil region" evidence="3">
    <location>
        <begin position="1148"/>
        <end position="1175"/>
    </location>
</feature>
<dbReference type="InterPro" id="IPR001895">
    <property type="entry name" value="RASGEF_cat_dom"/>
</dbReference>
<evidence type="ECO:0000259" key="6">
    <source>
        <dbReference type="PROSITE" id="PS50009"/>
    </source>
</evidence>
<dbReference type="Proteomes" id="UP001149090">
    <property type="component" value="Unassembled WGS sequence"/>
</dbReference>
<dbReference type="EMBL" id="JAPDFW010000075">
    <property type="protein sequence ID" value="KAJ5073420.1"/>
    <property type="molecule type" value="Genomic_DNA"/>
</dbReference>
<feature type="domain" description="N-terminal Ras-GEF" evidence="7">
    <location>
        <begin position="479"/>
        <end position="606"/>
    </location>
</feature>
<reference evidence="10" key="1">
    <citation type="submission" date="2022-10" db="EMBL/GenBank/DDBJ databases">
        <title>Novel sulphate-reducing endosymbionts in the free-living metamonad Anaeramoeba.</title>
        <authorList>
            <person name="Jerlstrom-Hultqvist J."/>
            <person name="Cepicka I."/>
            <person name="Gallot-Lavallee L."/>
            <person name="Salas-Leiva D."/>
            <person name="Curtis B.A."/>
            <person name="Zahonova K."/>
            <person name="Pipaliya S."/>
            <person name="Dacks J."/>
            <person name="Roger A.J."/>
        </authorList>
    </citation>
    <scope>NUCLEOTIDE SEQUENCE</scope>
    <source>
        <strain evidence="10">BMAN</strain>
    </source>
</reference>
<gene>
    <name evidence="10" type="ORF">M0811_08828</name>
</gene>
<evidence type="ECO:0000259" key="8">
    <source>
        <dbReference type="PROSITE" id="PS50217"/>
    </source>
</evidence>
<keyword evidence="5" id="KW-0472">Membrane</keyword>
<dbReference type="PROSITE" id="PS50212">
    <property type="entry name" value="RASGEF_NTER"/>
    <property type="match status" value="1"/>
</dbReference>
<dbReference type="PROSITE" id="PS50245">
    <property type="entry name" value="CAP_GLY_2"/>
    <property type="match status" value="1"/>
</dbReference>
<dbReference type="InterPro" id="IPR046347">
    <property type="entry name" value="bZIP_sf"/>
</dbReference>
<dbReference type="PANTHER" id="PTHR23113:SF366">
    <property type="entry name" value="RAS GUANINE NUCLEOTIDE EXCHANGE FACTOR R"/>
    <property type="match status" value="1"/>
</dbReference>
<comment type="caution">
    <text evidence="10">The sequence shown here is derived from an EMBL/GenBank/DDBJ whole genome shotgun (WGS) entry which is preliminary data.</text>
</comment>
<feature type="coiled-coil region" evidence="3">
    <location>
        <begin position="125"/>
        <end position="299"/>
    </location>
</feature>
<keyword evidence="11" id="KW-1185">Reference proteome</keyword>
<evidence type="ECO:0000256" key="5">
    <source>
        <dbReference type="SAM" id="Phobius"/>
    </source>
</evidence>
<dbReference type="Pfam" id="PF00618">
    <property type="entry name" value="RasGEF_N"/>
    <property type="match status" value="1"/>
</dbReference>
<dbReference type="InterPro" id="IPR036859">
    <property type="entry name" value="CAP-Gly_dom_sf"/>
</dbReference>
<feature type="region of interest" description="Disordered" evidence="4">
    <location>
        <begin position="892"/>
        <end position="920"/>
    </location>
</feature>
<dbReference type="InterPro" id="IPR019804">
    <property type="entry name" value="Ras_G-nucl-exch_fac_CS"/>
</dbReference>
<evidence type="ECO:0000259" key="7">
    <source>
        <dbReference type="PROSITE" id="PS50212"/>
    </source>
</evidence>
<evidence type="ECO:0000313" key="10">
    <source>
        <dbReference type="EMBL" id="KAJ5073420.1"/>
    </source>
</evidence>
<dbReference type="InterPro" id="IPR000651">
    <property type="entry name" value="Ras-like_Gua-exchang_fac_N"/>
</dbReference>
<dbReference type="PROSITE" id="PS50217">
    <property type="entry name" value="BZIP"/>
    <property type="match status" value="1"/>
</dbReference>
<evidence type="ECO:0000256" key="2">
    <source>
        <dbReference type="PROSITE-ProRule" id="PRU00168"/>
    </source>
</evidence>
<keyword evidence="5" id="KW-0812">Transmembrane</keyword>
<feature type="domain" description="Ras-GEF" evidence="6">
    <location>
        <begin position="637"/>
        <end position="870"/>
    </location>
</feature>
<protein>
    <submittedName>
        <fullName evidence="10">Ras guanine nucleotide exchange factor i-related</fullName>
    </submittedName>
</protein>
<name>A0A9Q0LJ37_ANAIG</name>
<dbReference type="SMART" id="SM01052">
    <property type="entry name" value="CAP_GLY"/>
    <property type="match status" value="1"/>
</dbReference>
<evidence type="ECO:0000256" key="4">
    <source>
        <dbReference type="SAM" id="MobiDB-lite"/>
    </source>
</evidence>
<dbReference type="PANTHER" id="PTHR23113">
    <property type="entry name" value="GUANINE NUCLEOTIDE EXCHANGE FACTOR"/>
    <property type="match status" value="1"/>
</dbReference>
<dbReference type="SUPFAM" id="SSF57959">
    <property type="entry name" value="Leucine zipper domain"/>
    <property type="match status" value="1"/>
</dbReference>
<dbReference type="SMART" id="SM00338">
    <property type="entry name" value="BRLZ"/>
    <property type="match status" value="1"/>
</dbReference>
<dbReference type="InterPro" id="IPR004827">
    <property type="entry name" value="bZIP"/>
</dbReference>
<proteinExistence type="predicted"/>
<sequence>MATYQVNQKIHYQNSKGTIQFIGTTHLGEGQWIGIVLETPTGKHNGIVDGNEYFSCENLHGILIPVKELNENQEKRKEENKRKLRILSHQFKLLANERTHLTLKMEMMEKSIEKNEEIENFNLNEKEMTEKIQEIKSIIEKKEQEIEQKEQNHQQAQKKLQKVKSFLSEDTLNQQLFEKSENLKIRLKELKKNYQEIKEKKEDFELKHQTLEKNLPELKNSFEKSIYELKKRISTKQQQIEDLQKDKSEMLNQFGVFDLNTQRDIEQLKNEIQKLRFELKKTRKEILDIELNKTEHEKEIEKVLYYEDGTDRSNWLAKVMTRHPEINNLRERLTPVNRAISFARLYSGSKTKVKESLTREMVYQLIMQYFEFDGKKDIQEFIEESTSVKYQDVKLQDSRLVSLLKLVLRDVERLWDLTMGDDSRHGMTKENRMDLIEEQVFNMGLDLSSMDENDVPIWEEPEDNPSNILIDESIPESDLLNRIVGSNINKLIEYLTYETISDTKFLEAFLMTYQSFMKPEQFLSKLIQRYNVPPKKPDEDEKEHADKKNKIQLKVTIVLSKWWKKCPADFDTKLLSDYESFIKNSVLFDLPISGRRMLEELKEHKEFKTEKNIKADPPEPKIPKNVFSDSLTLDEVEEDEFARQFTIVNSEIYQKIQPSELITQAWSKAQYRHRAPNVLRMIDLFNQFVGYISTKIVEPESIRERARMIIRFIKIGDFFDKLHNFNCLMSIVAGVNSSSVNRLKHTKAEVPRSYWKMFEDFQKKLSSEQGYKNYRTFLNHTDLPCIPYLGVYLTDLTFISDGSPNRLEGNLINFAKRKLLSNKILEVQVFQRMSYNLVPIHQIQKLMTDKLPAAESEKALYKISLVREPRNAAQNENEIEIENEIEKETNFKQSQSSINLKKNNNSKSQKSRRKRKKEDIPDKIIVKNKVGNKIDLIGKMSKDEYELLSEDQKQLRKKVKNRINAQISRDRAKQKVETLESQMEKLKKKNKLLSVKLEKTNEENQELRERVKRLEQENTKKEQIQFTAQNNFVSTTKSLVQNWINIPSKNQKLFQKSNVGLTMMIVLFVFGLFFNFSRFNTQSYDFSLNSNSIPNSISNSNSNSISNQNQFDSQFNQRKLNQIQQPLMDYFEQTNFNALSFINHFSNNSLINENLNQTQNQNENQNENLNQNQTLGKNSNFQFIQKNSQQDIIQKPIHLLVLRYLMILESRKKRYI</sequence>
<dbReference type="Pfam" id="PF01302">
    <property type="entry name" value="CAP_GLY"/>
    <property type="match status" value="1"/>
</dbReference>
<dbReference type="SMART" id="SM00229">
    <property type="entry name" value="RasGEFN"/>
    <property type="match status" value="1"/>
</dbReference>
<accession>A0A9Q0LJ37</accession>
<dbReference type="InterPro" id="IPR023578">
    <property type="entry name" value="Ras_GEF_dom_sf"/>
</dbReference>
<dbReference type="SUPFAM" id="SSF48366">
    <property type="entry name" value="Ras GEF"/>
    <property type="match status" value="1"/>
</dbReference>
<dbReference type="InterPro" id="IPR008937">
    <property type="entry name" value="Ras-like_GEF"/>
</dbReference>
<dbReference type="InterPro" id="IPR000938">
    <property type="entry name" value="CAP-Gly_domain"/>
</dbReference>
<evidence type="ECO:0000313" key="11">
    <source>
        <dbReference type="Proteomes" id="UP001149090"/>
    </source>
</evidence>
<dbReference type="GO" id="GO:0005886">
    <property type="term" value="C:plasma membrane"/>
    <property type="evidence" value="ECO:0007669"/>
    <property type="project" value="TreeGrafter"/>
</dbReference>
<dbReference type="CDD" id="cd06224">
    <property type="entry name" value="REM"/>
    <property type="match status" value="1"/>
</dbReference>
<organism evidence="10 11">
    <name type="scientific">Anaeramoeba ignava</name>
    <name type="common">Anaerobic marine amoeba</name>
    <dbReference type="NCBI Taxonomy" id="1746090"/>
    <lineage>
        <taxon>Eukaryota</taxon>
        <taxon>Metamonada</taxon>
        <taxon>Anaeramoebidae</taxon>
        <taxon>Anaeramoeba</taxon>
    </lineage>
</organism>
<feature type="domain" description="BZIP" evidence="8">
    <location>
        <begin position="951"/>
        <end position="1014"/>
    </location>
</feature>
<feature type="domain" description="CAP-Gly" evidence="9">
    <location>
        <begin position="23"/>
        <end position="65"/>
    </location>
</feature>
<dbReference type="GO" id="GO:0007265">
    <property type="term" value="P:Ras protein signal transduction"/>
    <property type="evidence" value="ECO:0007669"/>
    <property type="project" value="TreeGrafter"/>
</dbReference>
<evidence type="ECO:0000259" key="9">
    <source>
        <dbReference type="PROSITE" id="PS50245"/>
    </source>
</evidence>
<dbReference type="GO" id="GO:0005085">
    <property type="term" value="F:guanyl-nucleotide exchange factor activity"/>
    <property type="evidence" value="ECO:0007669"/>
    <property type="project" value="UniProtKB-KW"/>
</dbReference>
<feature type="compositionally biased region" description="Low complexity" evidence="4">
    <location>
        <begin position="892"/>
        <end position="908"/>
    </location>
</feature>
<keyword evidence="5" id="KW-1133">Transmembrane helix</keyword>
<dbReference type="GO" id="GO:0003700">
    <property type="term" value="F:DNA-binding transcription factor activity"/>
    <property type="evidence" value="ECO:0007669"/>
    <property type="project" value="InterPro"/>
</dbReference>
<evidence type="ECO:0000256" key="3">
    <source>
        <dbReference type="SAM" id="Coils"/>
    </source>
</evidence>
<dbReference type="SUPFAM" id="SSF74924">
    <property type="entry name" value="Cap-Gly domain"/>
    <property type="match status" value="1"/>
</dbReference>
<dbReference type="Pfam" id="PF00617">
    <property type="entry name" value="RasGEF"/>
    <property type="match status" value="1"/>
</dbReference>
<dbReference type="SMART" id="SM00147">
    <property type="entry name" value="RasGEF"/>
    <property type="match status" value="1"/>
</dbReference>
<dbReference type="Gene3D" id="1.20.870.10">
    <property type="entry name" value="Son of sevenless (SoS) protein Chain: S domain 1"/>
    <property type="match status" value="1"/>
</dbReference>
<dbReference type="CDD" id="cd00155">
    <property type="entry name" value="RasGEF"/>
    <property type="match status" value="1"/>
</dbReference>